<keyword evidence="1" id="KW-0812">Transmembrane</keyword>
<accession>W4LJ64</accession>
<dbReference type="Proteomes" id="UP000019141">
    <property type="component" value="Unassembled WGS sequence"/>
</dbReference>
<feature type="transmembrane region" description="Helical" evidence="1">
    <location>
        <begin position="134"/>
        <end position="154"/>
    </location>
</feature>
<evidence type="ECO:0000313" key="3">
    <source>
        <dbReference type="Proteomes" id="UP000019141"/>
    </source>
</evidence>
<organism evidence="2 3">
    <name type="scientific">Entotheonella factor</name>
    <dbReference type="NCBI Taxonomy" id="1429438"/>
    <lineage>
        <taxon>Bacteria</taxon>
        <taxon>Pseudomonadati</taxon>
        <taxon>Nitrospinota/Tectimicrobiota group</taxon>
        <taxon>Candidatus Tectimicrobiota</taxon>
        <taxon>Candidatus Entotheonellia</taxon>
        <taxon>Candidatus Entotheonellales</taxon>
        <taxon>Candidatus Entotheonellaceae</taxon>
        <taxon>Candidatus Entotheonella</taxon>
    </lineage>
</organism>
<protein>
    <submittedName>
        <fullName evidence="2">Uncharacterized protein</fullName>
    </submittedName>
</protein>
<evidence type="ECO:0000256" key="1">
    <source>
        <dbReference type="SAM" id="Phobius"/>
    </source>
</evidence>
<keyword evidence="3" id="KW-1185">Reference proteome</keyword>
<sequence length="162" mass="18065">MLLIWGGLQRGKWVRVAGGLAMVALLLIAGCTPQASYMRKWQPTDRIANRWAGGIIRADRLSDDEAVVYEELGTPDTIRLYRQVPTRERVYAWIYEESNQVIWFVEGQRVAYVEVDKNTLPLSRASRQTLRQKAVAGGILAGTIGAFATGFVLLGEDVGLRN</sequence>
<feature type="transmembrane region" description="Helical" evidence="1">
    <location>
        <begin position="12"/>
        <end position="31"/>
    </location>
</feature>
<dbReference type="HOGENOM" id="CLU_1821850_0_0_7"/>
<proteinExistence type="predicted"/>
<keyword evidence="1" id="KW-1133">Transmembrane helix</keyword>
<dbReference type="EMBL" id="AZHW01000581">
    <property type="protein sequence ID" value="ETW98148.1"/>
    <property type="molecule type" value="Genomic_DNA"/>
</dbReference>
<reference evidence="2 3" key="1">
    <citation type="journal article" date="2014" name="Nature">
        <title>An environmental bacterial taxon with a large and distinct metabolic repertoire.</title>
        <authorList>
            <person name="Wilson M.C."/>
            <person name="Mori T."/>
            <person name="Ruckert C."/>
            <person name="Uria A.R."/>
            <person name="Helf M.J."/>
            <person name="Takada K."/>
            <person name="Gernert C."/>
            <person name="Steffens U.A."/>
            <person name="Heycke N."/>
            <person name="Schmitt S."/>
            <person name="Rinke C."/>
            <person name="Helfrich E.J."/>
            <person name="Brachmann A.O."/>
            <person name="Gurgui C."/>
            <person name="Wakimoto T."/>
            <person name="Kracht M."/>
            <person name="Crusemann M."/>
            <person name="Hentschel U."/>
            <person name="Abe I."/>
            <person name="Matsunaga S."/>
            <person name="Kalinowski J."/>
            <person name="Takeyama H."/>
            <person name="Piel J."/>
        </authorList>
    </citation>
    <scope>NUCLEOTIDE SEQUENCE [LARGE SCALE GENOMIC DNA]</scope>
    <source>
        <strain evidence="3">TSY1</strain>
    </source>
</reference>
<comment type="caution">
    <text evidence="2">The sequence shown here is derived from an EMBL/GenBank/DDBJ whole genome shotgun (WGS) entry which is preliminary data.</text>
</comment>
<name>W4LJ64_ENTF1</name>
<dbReference type="AlphaFoldDB" id="W4LJ64"/>
<gene>
    <name evidence="2" type="ORF">ETSY1_19990</name>
</gene>
<evidence type="ECO:0000313" key="2">
    <source>
        <dbReference type="EMBL" id="ETW98148.1"/>
    </source>
</evidence>
<keyword evidence="1" id="KW-0472">Membrane</keyword>